<gene>
    <name evidence="1" type="ORF">MLD38_018251</name>
</gene>
<accession>A0ACB9QT97</accession>
<sequence length="79" mass="8647">MVWFRSLIKKLPVRARRPNPPQTTAALLLFRAQFSSEVTPETGFLGLGPTTAGEKPRVVVLGSGWAGCRLLKDIDNKAL</sequence>
<name>A0ACB9QT97_9MYRT</name>
<protein>
    <submittedName>
        <fullName evidence="1">Uncharacterized protein</fullName>
    </submittedName>
</protein>
<dbReference type="Proteomes" id="UP001057402">
    <property type="component" value="Chromosome 5"/>
</dbReference>
<evidence type="ECO:0000313" key="2">
    <source>
        <dbReference type="Proteomes" id="UP001057402"/>
    </source>
</evidence>
<dbReference type="EMBL" id="CM042884">
    <property type="protein sequence ID" value="KAI4369850.1"/>
    <property type="molecule type" value="Genomic_DNA"/>
</dbReference>
<reference evidence="2" key="1">
    <citation type="journal article" date="2023" name="Front. Plant Sci.">
        <title>Chromosomal-level genome assembly of Melastoma candidum provides insights into trichome evolution.</title>
        <authorList>
            <person name="Zhong Y."/>
            <person name="Wu W."/>
            <person name="Sun C."/>
            <person name="Zou P."/>
            <person name="Liu Y."/>
            <person name="Dai S."/>
            <person name="Zhou R."/>
        </authorList>
    </citation>
    <scope>NUCLEOTIDE SEQUENCE [LARGE SCALE GENOMIC DNA]</scope>
</reference>
<keyword evidence="2" id="KW-1185">Reference proteome</keyword>
<organism evidence="1 2">
    <name type="scientific">Melastoma candidum</name>
    <dbReference type="NCBI Taxonomy" id="119954"/>
    <lineage>
        <taxon>Eukaryota</taxon>
        <taxon>Viridiplantae</taxon>
        <taxon>Streptophyta</taxon>
        <taxon>Embryophyta</taxon>
        <taxon>Tracheophyta</taxon>
        <taxon>Spermatophyta</taxon>
        <taxon>Magnoliopsida</taxon>
        <taxon>eudicotyledons</taxon>
        <taxon>Gunneridae</taxon>
        <taxon>Pentapetalae</taxon>
        <taxon>rosids</taxon>
        <taxon>malvids</taxon>
        <taxon>Myrtales</taxon>
        <taxon>Melastomataceae</taxon>
        <taxon>Melastomatoideae</taxon>
        <taxon>Melastomateae</taxon>
        <taxon>Melastoma</taxon>
    </lineage>
</organism>
<evidence type="ECO:0000313" key="1">
    <source>
        <dbReference type="EMBL" id="KAI4369850.1"/>
    </source>
</evidence>
<comment type="caution">
    <text evidence="1">The sequence shown here is derived from an EMBL/GenBank/DDBJ whole genome shotgun (WGS) entry which is preliminary data.</text>
</comment>
<proteinExistence type="predicted"/>